<protein>
    <submittedName>
        <fullName evidence="2">NADH dehydrogenase [ubiquinone] 1 alpha subcomplex subunit 5</fullName>
    </submittedName>
</protein>
<accession>A0AC34FMJ3</accession>
<organism evidence="1 2">
    <name type="scientific">Panagrolaimus sp. ES5</name>
    <dbReference type="NCBI Taxonomy" id="591445"/>
    <lineage>
        <taxon>Eukaryota</taxon>
        <taxon>Metazoa</taxon>
        <taxon>Ecdysozoa</taxon>
        <taxon>Nematoda</taxon>
        <taxon>Chromadorea</taxon>
        <taxon>Rhabditida</taxon>
        <taxon>Tylenchina</taxon>
        <taxon>Panagrolaimomorpha</taxon>
        <taxon>Panagrolaimoidea</taxon>
        <taxon>Panagrolaimidae</taxon>
        <taxon>Panagrolaimus</taxon>
    </lineage>
</organism>
<name>A0AC34FMJ3_9BILA</name>
<proteinExistence type="predicted"/>
<reference evidence="2" key="1">
    <citation type="submission" date="2022-11" db="UniProtKB">
        <authorList>
            <consortium name="WormBaseParasite"/>
        </authorList>
    </citation>
    <scope>IDENTIFICATION</scope>
</reference>
<evidence type="ECO:0000313" key="2">
    <source>
        <dbReference type="WBParaSite" id="ES5_v2.g18604.t1"/>
    </source>
</evidence>
<dbReference type="Proteomes" id="UP000887579">
    <property type="component" value="Unplaced"/>
</dbReference>
<evidence type="ECO:0000313" key="1">
    <source>
        <dbReference type="Proteomes" id="UP000887579"/>
    </source>
</evidence>
<dbReference type="WBParaSite" id="ES5_v2.g18604.t1">
    <property type="protein sequence ID" value="ES5_v2.g18604.t1"/>
    <property type="gene ID" value="ES5_v2.g18604"/>
</dbReference>
<sequence length="157" mass="18309">MSAVTRACKHLPFVVQKQQIISLRSFYQNPYYARFKKLKVSPDFHKQSTGLTGLRVEERPHQMLKLIYGRLLRALQDVPATSAYRRYTEETIMHRLSLVENESDIQKLEEKIGMGQIEEVIEQAQAELETTRAIIESKAWEPLVEAPAQNQWRWPIA</sequence>